<evidence type="ECO:0000313" key="2">
    <source>
        <dbReference type="Proteomes" id="UP001187192"/>
    </source>
</evidence>
<keyword evidence="2" id="KW-1185">Reference proteome</keyword>
<proteinExistence type="predicted"/>
<sequence length="70" mass="8104">METLFRLCRDVSSRYACQPTPSQAGSCKVPWRRLGAFIQMSLWAIIASKSELRSESVMDKLSLRYDMMRL</sequence>
<protein>
    <submittedName>
        <fullName evidence="1">Uncharacterized protein</fullName>
    </submittedName>
</protein>
<dbReference type="AlphaFoldDB" id="A0AA88EFS8"/>
<dbReference type="Proteomes" id="UP001187192">
    <property type="component" value="Unassembled WGS sequence"/>
</dbReference>
<gene>
    <name evidence="1" type="ORF">TIFTF001_053002</name>
</gene>
<evidence type="ECO:0000313" key="1">
    <source>
        <dbReference type="EMBL" id="GMN73273.1"/>
    </source>
</evidence>
<comment type="caution">
    <text evidence="1">The sequence shown here is derived from an EMBL/GenBank/DDBJ whole genome shotgun (WGS) entry which is preliminary data.</text>
</comment>
<name>A0AA88EFS8_FICCA</name>
<accession>A0AA88EFS8</accession>
<reference evidence="1" key="1">
    <citation type="submission" date="2023-07" db="EMBL/GenBank/DDBJ databases">
        <title>draft genome sequence of fig (Ficus carica).</title>
        <authorList>
            <person name="Takahashi T."/>
            <person name="Nishimura K."/>
        </authorList>
    </citation>
    <scope>NUCLEOTIDE SEQUENCE</scope>
</reference>
<dbReference type="EMBL" id="BTGU01011891">
    <property type="protein sequence ID" value="GMN73273.1"/>
    <property type="molecule type" value="Genomic_DNA"/>
</dbReference>
<organism evidence="1 2">
    <name type="scientific">Ficus carica</name>
    <name type="common">Common fig</name>
    <dbReference type="NCBI Taxonomy" id="3494"/>
    <lineage>
        <taxon>Eukaryota</taxon>
        <taxon>Viridiplantae</taxon>
        <taxon>Streptophyta</taxon>
        <taxon>Embryophyta</taxon>
        <taxon>Tracheophyta</taxon>
        <taxon>Spermatophyta</taxon>
        <taxon>Magnoliopsida</taxon>
        <taxon>eudicotyledons</taxon>
        <taxon>Gunneridae</taxon>
        <taxon>Pentapetalae</taxon>
        <taxon>rosids</taxon>
        <taxon>fabids</taxon>
        <taxon>Rosales</taxon>
        <taxon>Moraceae</taxon>
        <taxon>Ficeae</taxon>
        <taxon>Ficus</taxon>
    </lineage>
</organism>